<organism evidence="3 4">
    <name type="scientific">Nakamurella alba</name>
    <dbReference type="NCBI Taxonomy" id="2665158"/>
    <lineage>
        <taxon>Bacteria</taxon>
        <taxon>Bacillati</taxon>
        <taxon>Actinomycetota</taxon>
        <taxon>Actinomycetes</taxon>
        <taxon>Nakamurellales</taxon>
        <taxon>Nakamurellaceae</taxon>
        <taxon>Nakamurella</taxon>
    </lineage>
</organism>
<reference evidence="3 4" key="1">
    <citation type="submission" date="2019-11" db="EMBL/GenBank/DDBJ databases">
        <authorList>
            <person name="Jiang L.-Q."/>
        </authorList>
    </citation>
    <scope>NUCLEOTIDE SEQUENCE [LARGE SCALE GENOMIC DNA]</scope>
    <source>
        <strain evidence="3 4">YIM 132087</strain>
    </source>
</reference>
<evidence type="ECO:0000313" key="3">
    <source>
        <dbReference type="EMBL" id="MTD14832.1"/>
    </source>
</evidence>
<dbReference type="GO" id="GO:0016740">
    <property type="term" value="F:transferase activity"/>
    <property type="evidence" value="ECO:0007669"/>
    <property type="project" value="UniProtKB-KW"/>
</dbReference>
<proteinExistence type="predicted"/>
<dbReference type="AlphaFoldDB" id="A0A7K1FL05"/>
<keyword evidence="4" id="KW-1185">Reference proteome</keyword>
<dbReference type="PANTHER" id="PTHR21310">
    <property type="entry name" value="AMINOGLYCOSIDE PHOSPHOTRANSFERASE-RELATED-RELATED"/>
    <property type="match status" value="1"/>
</dbReference>
<dbReference type="RefSeq" id="WP_154768846.1">
    <property type="nucleotide sequence ID" value="NZ_WLYK01000005.1"/>
</dbReference>
<name>A0A7K1FL05_9ACTN</name>
<evidence type="ECO:0000259" key="2">
    <source>
        <dbReference type="Pfam" id="PF01636"/>
    </source>
</evidence>
<dbReference type="Gene3D" id="3.30.200.20">
    <property type="entry name" value="Phosphorylase Kinase, domain 1"/>
    <property type="match status" value="1"/>
</dbReference>
<dbReference type="InterPro" id="IPR051678">
    <property type="entry name" value="AGP_Transferase"/>
</dbReference>
<evidence type="ECO:0000256" key="1">
    <source>
        <dbReference type="SAM" id="MobiDB-lite"/>
    </source>
</evidence>
<dbReference type="InterPro" id="IPR041726">
    <property type="entry name" value="ACAD10_11_N"/>
</dbReference>
<protein>
    <submittedName>
        <fullName evidence="3">Phosphotransferase</fullName>
    </submittedName>
</protein>
<comment type="caution">
    <text evidence="3">The sequence shown here is derived from an EMBL/GenBank/DDBJ whole genome shotgun (WGS) entry which is preliminary data.</text>
</comment>
<dbReference type="Pfam" id="PF01636">
    <property type="entry name" value="APH"/>
    <property type="match status" value="1"/>
</dbReference>
<dbReference type="Gene3D" id="3.90.1200.10">
    <property type="match status" value="1"/>
</dbReference>
<evidence type="ECO:0000313" key="4">
    <source>
        <dbReference type="Proteomes" id="UP000460221"/>
    </source>
</evidence>
<sequence>MSSVSTAAPPGTADASAPDGEAGRITRQLTDFLAGKPDGAGRVTNVRRAGSGRSRDNWLFDLVGPAGTEELILRTDPDGGLIDTDRAVEFEVLRGLAGSGLPTPTARWLDTTGEPFGRPGLIMGRLPGRCDYRVLRDPARPTAEKRELAAAFCDLLAAVHGVDHRALGLDRTLPDPGPAAARAELDRWTAVLRQDQLEPWPELDYAAAVLAEKAPECAARVLVHADFKPGNILVDAGRVSALLDWELAHLGDPLEDLGWVTQPLRSAEHTIENDWTAEHLIAHYEQATGITTDRAALAWWVAFSSYKTAVMQVSGLRAFLEGRADEPYRPTRRVLATLLDATGEPA</sequence>
<accession>A0A7K1FL05</accession>
<gene>
    <name evidence="3" type="ORF">GIS00_12860</name>
</gene>
<dbReference type="EMBL" id="WLYK01000005">
    <property type="protein sequence ID" value="MTD14832.1"/>
    <property type="molecule type" value="Genomic_DNA"/>
</dbReference>
<dbReference type="InterPro" id="IPR002575">
    <property type="entry name" value="Aminoglycoside_PTrfase"/>
</dbReference>
<dbReference type="CDD" id="cd05154">
    <property type="entry name" value="ACAD10_11_N-like"/>
    <property type="match status" value="1"/>
</dbReference>
<feature type="domain" description="Aminoglycoside phosphotransferase" evidence="2">
    <location>
        <begin position="46"/>
        <end position="299"/>
    </location>
</feature>
<dbReference type="Proteomes" id="UP000460221">
    <property type="component" value="Unassembled WGS sequence"/>
</dbReference>
<dbReference type="SUPFAM" id="SSF56112">
    <property type="entry name" value="Protein kinase-like (PK-like)"/>
    <property type="match status" value="1"/>
</dbReference>
<dbReference type="InterPro" id="IPR011009">
    <property type="entry name" value="Kinase-like_dom_sf"/>
</dbReference>
<dbReference type="PANTHER" id="PTHR21310:SF57">
    <property type="entry name" value="BLR2944 PROTEIN"/>
    <property type="match status" value="1"/>
</dbReference>
<feature type="region of interest" description="Disordered" evidence="1">
    <location>
        <begin position="1"/>
        <end position="22"/>
    </location>
</feature>
<keyword evidence="3" id="KW-0808">Transferase</keyword>